<dbReference type="RefSeq" id="WP_062952374.1">
    <property type="nucleotide sequence ID" value="NZ_LPVY01000020.1"/>
</dbReference>
<protein>
    <recommendedName>
        <fullName evidence="1">AAA+ ATPase domain-containing protein</fullName>
    </recommendedName>
</protein>
<proteinExistence type="predicted"/>
<gene>
    <name evidence="2" type="ORF">AUP42_02160</name>
</gene>
<sequence>MRISSIKVENQPPINLFEVDNLSDLVVVAGPNGVGKTRLITSLLAAFRGSSTGIKMTIEATSKEEEKTLGGKSISTPEGQQRLISLLKANKFRRNYKSGVLYFESGRSIKNVNALSFAFEFDDPYDEIVSWDFPMQGLAGRWQDTQHAIFKKIQSQKTSIANRAIELRSQGRDSMNLQFSDPLDPFKDAFSKLLGPKKLTRADLSAQKLMYEENGEERPISTLSSGEQEVLNVTFDFLLRNPNDCIIFFDEPEVHLHPELLIRMVSTLRTIGRNNQFFLISHSPDLVSSSLEDSVVFLTPRKADGSNQAILVKPDDDTSQAMHQLGHSVGVLSLGRKIVVVEGASASLDKRTYSQILENRYPDLVLVPGGGRRVVENFGHLVTTVLDKAVWGVEFFMLTDRDSGPVNSDTQKIAQLPRYHLENYFLDSDLLAECFENIEDHGSWLRDAKEIERVLSEIAVSNVGYAVALKVAHTFRQLCGNVSIMPSGAHKLDRESLIRAMAGKAEEEKARTARSLELQFVRDEVAKTFDEFLASISDGTGDWKVNIPGKLILNTFCGRANIQIGRLKNLYLKSAQAQGLDVFADVIEIFDKFSSFAAIPSVEGGDVVSTSEEVDLSPAG</sequence>
<dbReference type="EMBL" id="LPVY01000020">
    <property type="protein sequence ID" value="KZB62881.1"/>
    <property type="molecule type" value="Genomic_DNA"/>
</dbReference>
<comment type="caution">
    <text evidence="2">The sequence shown here is derived from an EMBL/GenBank/DDBJ whole genome shotgun (WGS) entry which is preliminary data.</text>
</comment>
<evidence type="ECO:0000313" key="2">
    <source>
        <dbReference type="EMBL" id="KZB62881.1"/>
    </source>
</evidence>
<dbReference type="AlphaFoldDB" id="A0A154L3C6"/>
<feature type="domain" description="AAA+ ATPase" evidence="1">
    <location>
        <begin position="22"/>
        <end position="301"/>
    </location>
</feature>
<organism evidence="2 3">
    <name type="scientific">Thalassospira lucentensis</name>
    <dbReference type="NCBI Taxonomy" id="168935"/>
    <lineage>
        <taxon>Bacteria</taxon>
        <taxon>Pseudomonadati</taxon>
        <taxon>Pseudomonadota</taxon>
        <taxon>Alphaproteobacteria</taxon>
        <taxon>Rhodospirillales</taxon>
        <taxon>Thalassospiraceae</taxon>
        <taxon>Thalassospira</taxon>
    </lineage>
</organism>
<evidence type="ECO:0000313" key="3">
    <source>
        <dbReference type="Proteomes" id="UP000076335"/>
    </source>
</evidence>
<dbReference type="GO" id="GO:0005524">
    <property type="term" value="F:ATP binding"/>
    <property type="evidence" value="ECO:0007669"/>
    <property type="project" value="InterPro"/>
</dbReference>
<evidence type="ECO:0000259" key="1">
    <source>
        <dbReference type="SMART" id="SM00382"/>
    </source>
</evidence>
<dbReference type="PANTHER" id="PTHR43581:SF2">
    <property type="entry name" value="EXCINUCLEASE ATPASE SUBUNIT"/>
    <property type="match status" value="1"/>
</dbReference>
<dbReference type="Proteomes" id="UP000076335">
    <property type="component" value="Unassembled WGS sequence"/>
</dbReference>
<dbReference type="PANTHER" id="PTHR43581">
    <property type="entry name" value="ATP/GTP PHOSPHATASE"/>
    <property type="match status" value="1"/>
</dbReference>
<dbReference type="InterPro" id="IPR003593">
    <property type="entry name" value="AAA+_ATPase"/>
</dbReference>
<dbReference type="OrthoDB" id="9816534at2"/>
<dbReference type="Pfam" id="PF13304">
    <property type="entry name" value="AAA_21"/>
    <property type="match status" value="1"/>
</dbReference>
<dbReference type="GO" id="GO:0016887">
    <property type="term" value="F:ATP hydrolysis activity"/>
    <property type="evidence" value="ECO:0007669"/>
    <property type="project" value="InterPro"/>
</dbReference>
<dbReference type="SUPFAM" id="SSF52540">
    <property type="entry name" value="P-loop containing nucleoside triphosphate hydrolases"/>
    <property type="match status" value="1"/>
</dbReference>
<reference evidence="2 3" key="1">
    <citation type="submission" date="2015-12" db="EMBL/GenBank/DDBJ databases">
        <title>Genome sequence of Thalassospira lucentensis MCCC 1A02072.</title>
        <authorList>
            <person name="Lu L."/>
            <person name="Lai Q."/>
            <person name="Shao Z."/>
            <person name="Qian P."/>
        </authorList>
    </citation>
    <scope>NUCLEOTIDE SEQUENCE [LARGE SCALE GENOMIC DNA]</scope>
    <source>
        <strain evidence="2 3">MCCC 1A02072</strain>
    </source>
</reference>
<dbReference type="InterPro" id="IPR003959">
    <property type="entry name" value="ATPase_AAA_core"/>
</dbReference>
<dbReference type="Gene3D" id="3.40.50.300">
    <property type="entry name" value="P-loop containing nucleotide triphosphate hydrolases"/>
    <property type="match status" value="1"/>
</dbReference>
<dbReference type="InterPro" id="IPR027417">
    <property type="entry name" value="P-loop_NTPase"/>
</dbReference>
<dbReference type="InterPro" id="IPR051396">
    <property type="entry name" value="Bact_Antivir_Def_Nuclease"/>
</dbReference>
<name>A0A154L3C6_9PROT</name>
<accession>A0A154L3C6</accession>
<dbReference type="SMART" id="SM00382">
    <property type="entry name" value="AAA"/>
    <property type="match status" value="1"/>
</dbReference>